<protein>
    <recommendedName>
        <fullName evidence="3">Glycosyltransferase 2-like domain-containing protein</fullName>
    </recommendedName>
</protein>
<dbReference type="HOGENOM" id="CLU_1188066_0_0_6"/>
<dbReference type="eggNOG" id="COG1216">
    <property type="taxonomic scope" value="Bacteria"/>
</dbReference>
<gene>
    <name evidence="1" type="ORF">F964_04496</name>
</gene>
<dbReference type="AlphaFoldDB" id="N8Y0R9"/>
<dbReference type="PATRIC" id="fig|1217656.3.peg.4429"/>
<dbReference type="SUPFAM" id="SSF53448">
    <property type="entry name" value="Nucleotide-diphospho-sugar transferases"/>
    <property type="match status" value="1"/>
</dbReference>
<dbReference type="EMBL" id="APPJ01000016">
    <property type="protein sequence ID" value="ENV14909.1"/>
    <property type="molecule type" value="Genomic_DNA"/>
</dbReference>
<keyword evidence="2" id="KW-1185">Reference proteome</keyword>
<dbReference type="InterPro" id="IPR029044">
    <property type="entry name" value="Nucleotide-diphossugar_trans"/>
</dbReference>
<dbReference type="Gene3D" id="3.90.550.10">
    <property type="entry name" value="Spore Coat Polysaccharide Biosynthesis Protein SpsA, Chain A"/>
    <property type="match status" value="1"/>
</dbReference>
<proteinExistence type="predicted"/>
<evidence type="ECO:0008006" key="3">
    <source>
        <dbReference type="Google" id="ProtNLM"/>
    </source>
</evidence>
<name>N8Y0R9_ACIGI</name>
<organism evidence="1 2">
    <name type="scientific">Acinetobacter guillouiae NIPH 991</name>
    <dbReference type="NCBI Taxonomy" id="1217656"/>
    <lineage>
        <taxon>Bacteria</taxon>
        <taxon>Pseudomonadati</taxon>
        <taxon>Pseudomonadota</taxon>
        <taxon>Gammaproteobacteria</taxon>
        <taxon>Moraxellales</taxon>
        <taxon>Moraxellaceae</taxon>
        <taxon>Acinetobacter</taxon>
    </lineage>
</organism>
<dbReference type="Proteomes" id="UP000013148">
    <property type="component" value="Unassembled WGS sequence"/>
</dbReference>
<reference evidence="1 2" key="1">
    <citation type="submission" date="2013-02" db="EMBL/GenBank/DDBJ databases">
        <title>The Genome Sequence of Acinetobacter guillouiae NIPH 991.</title>
        <authorList>
            <consortium name="The Broad Institute Genome Sequencing Platform"/>
            <consortium name="The Broad Institute Genome Sequencing Center for Infectious Disease"/>
            <person name="Cerqueira G."/>
            <person name="Feldgarden M."/>
            <person name="Courvalin P."/>
            <person name="Perichon B."/>
            <person name="Grillot-Courvalin C."/>
            <person name="Clermont D."/>
            <person name="Rocha E."/>
            <person name="Yoon E.-J."/>
            <person name="Nemec A."/>
            <person name="Walker B."/>
            <person name="Young S.K."/>
            <person name="Zeng Q."/>
            <person name="Gargeya S."/>
            <person name="Fitzgerald M."/>
            <person name="Haas B."/>
            <person name="Abouelleil A."/>
            <person name="Alvarado L."/>
            <person name="Arachchi H.M."/>
            <person name="Berlin A.M."/>
            <person name="Chapman S.B."/>
            <person name="Dewar J."/>
            <person name="Goldberg J."/>
            <person name="Griggs A."/>
            <person name="Gujja S."/>
            <person name="Hansen M."/>
            <person name="Howarth C."/>
            <person name="Imamovic A."/>
            <person name="Larimer J."/>
            <person name="McCowan C."/>
            <person name="Murphy C."/>
            <person name="Neiman D."/>
            <person name="Pearson M."/>
            <person name="Priest M."/>
            <person name="Roberts A."/>
            <person name="Saif S."/>
            <person name="Shea T."/>
            <person name="Sisk P."/>
            <person name="Sykes S."/>
            <person name="Wortman J."/>
            <person name="Nusbaum C."/>
            <person name="Birren B."/>
        </authorList>
    </citation>
    <scope>NUCLEOTIDE SEQUENCE [LARGE SCALE GENOMIC DNA]</scope>
    <source>
        <strain evidence="1 2">NIPH 991</strain>
    </source>
</reference>
<dbReference type="RefSeq" id="WP_004823634.1">
    <property type="nucleotide sequence ID" value="NZ_KB849457.1"/>
</dbReference>
<evidence type="ECO:0000313" key="2">
    <source>
        <dbReference type="Proteomes" id="UP000013148"/>
    </source>
</evidence>
<comment type="caution">
    <text evidence="1">The sequence shown here is derived from an EMBL/GenBank/DDBJ whole genome shotgun (WGS) entry which is preliminary data.</text>
</comment>
<evidence type="ECO:0000313" key="1">
    <source>
        <dbReference type="EMBL" id="ENV14909.1"/>
    </source>
</evidence>
<accession>N8Y0R9</accession>
<sequence length="280" mass="32868">MSLSVRLFNKVHHFILSLNRINKQKKFLENEVPKKFTIEPSIGKKKILLIGIYLTDYPNQAIHLIGQFSKSNEHIVDQKWIAIGGNEVSEELKPYTILHLKDKTPKFKLLNQILSDMNLKNYDYLLVTDDDIVVHDQFLDVYIDRIDRYNLKIAQPSRTRHSFNIHKIVLQNKNTVARVTNFVEIGPIFSFHSSIFQHVLPFPVGAEMGWGLDYIWPKIAEKYKFKIGIVDEIAVDHSYRPQSKTYSNQTSIDQMNILLKNYSHNYFERKKNIEVFAFKK</sequence>